<keyword evidence="2" id="KW-0547">Nucleotide-binding</keyword>
<evidence type="ECO:0000256" key="1">
    <source>
        <dbReference type="ARBA" id="ARBA00022679"/>
    </source>
</evidence>
<dbReference type="Pfam" id="PF00069">
    <property type="entry name" value="Pkinase"/>
    <property type="match status" value="1"/>
</dbReference>
<dbReference type="EMBL" id="JBBUTG010000019">
    <property type="protein sequence ID" value="MEK8033711.1"/>
    <property type="molecule type" value="Genomic_DNA"/>
</dbReference>
<dbReference type="CDD" id="cd00383">
    <property type="entry name" value="trans_reg_C"/>
    <property type="match status" value="1"/>
</dbReference>
<keyword evidence="12" id="KW-1185">Reference proteome</keyword>
<dbReference type="SMART" id="SM00862">
    <property type="entry name" value="Trans_reg_C"/>
    <property type="match status" value="1"/>
</dbReference>
<dbReference type="InterPro" id="IPR011009">
    <property type="entry name" value="Kinase-like_dom_sf"/>
</dbReference>
<comment type="caution">
    <text evidence="11">The sequence shown here is derived from an EMBL/GenBank/DDBJ whole genome shotgun (WGS) entry which is preliminary data.</text>
</comment>
<dbReference type="SMART" id="SM00220">
    <property type="entry name" value="S_TKc"/>
    <property type="match status" value="1"/>
</dbReference>
<protein>
    <submittedName>
        <fullName evidence="11">Winged helix-turn-helix domain-containing protein</fullName>
    </submittedName>
</protein>
<evidence type="ECO:0000256" key="4">
    <source>
        <dbReference type="ARBA" id="ARBA00022840"/>
    </source>
</evidence>
<dbReference type="InterPro" id="IPR011990">
    <property type="entry name" value="TPR-like_helical_dom_sf"/>
</dbReference>
<feature type="transmembrane region" description="Helical" evidence="8">
    <location>
        <begin position="424"/>
        <end position="443"/>
    </location>
</feature>
<dbReference type="SUPFAM" id="SSF46894">
    <property type="entry name" value="C-terminal effector domain of the bipartite response regulators"/>
    <property type="match status" value="1"/>
</dbReference>
<keyword evidence="5 6" id="KW-0238">DNA-binding</keyword>
<dbReference type="InterPro" id="IPR008271">
    <property type="entry name" value="Ser/Thr_kinase_AS"/>
</dbReference>
<reference evidence="11 12" key="1">
    <citation type="submission" date="2024-04" db="EMBL/GenBank/DDBJ databases">
        <title>Novel species of the genus Ideonella isolated from streams.</title>
        <authorList>
            <person name="Lu H."/>
        </authorList>
    </citation>
    <scope>NUCLEOTIDE SEQUENCE [LARGE SCALE GENOMIC DNA]</scope>
    <source>
        <strain evidence="11 12">DXS29W</strain>
    </source>
</reference>
<feature type="domain" description="Protein kinase" evidence="9">
    <location>
        <begin position="130"/>
        <end position="442"/>
    </location>
</feature>
<dbReference type="RefSeq" id="WP_341428133.1">
    <property type="nucleotide sequence ID" value="NZ_JBBUTG010000019.1"/>
</dbReference>
<evidence type="ECO:0000256" key="7">
    <source>
        <dbReference type="SAM" id="Coils"/>
    </source>
</evidence>
<name>A0ABU9BV20_9BURK</name>
<evidence type="ECO:0000256" key="3">
    <source>
        <dbReference type="ARBA" id="ARBA00022777"/>
    </source>
</evidence>
<evidence type="ECO:0000256" key="2">
    <source>
        <dbReference type="ARBA" id="ARBA00022741"/>
    </source>
</evidence>
<feature type="domain" description="OmpR/PhoB-type" evidence="10">
    <location>
        <begin position="5"/>
        <end position="101"/>
    </location>
</feature>
<evidence type="ECO:0000256" key="8">
    <source>
        <dbReference type="SAM" id="Phobius"/>
    </source>
</evidence>
<keyword evidence="8" id="KW-0812">Transmembrane</keyword>
<evidence type="ECO:0000256" key="5">
    <source>
        <dbReference type="ARBA" id="ARBA00023125"/>
    </source>
</evidence>
<keyword evidence="8" id="KW-0472">Membrane</keyword>
<keyword evidence="8" id="KW-1133">Transmembrane helix</keyword>
<feature type="coiled-coil region" evidence="7">
    <location>
        <begin position="381"/>
        <end position="421"/>
    </location>
</feature>
<evidence type="ECO:0000313" key="11">
    <source>
        <dbReference type="EMBL" id="MEK8033711.1"/>
    </source>
</evidence>
<dbReference type="Pfam" id="PF00486">
    <property type="entry name" value="Trans_reg_C"/>
    <property type="match status" value="1"/>
</dbReference>
<dbReference type="PANTHER" id="PTHR43289">
    <property type="entry name" value="MITOGEN-ACTIVATED PROTEIN KINASE KINASE KINASE 20-RELATED"/>
    <property type="match status" value="1"/>
</dbReference>
<dbReference type="Gene3D" id="1.10.510.10">
    <property type="entry name" value="Transferase(Phosphotransferase) domain 1"/>
    <property type="match status" value="1"/>
</dbReference>
<dbReference type="PROSITE" id="PS50011">
    <property type="entry name" value="PROTEIN_KINASE_DOM"/>
    <property type="match status" value="1"/>
</dbReference>
<evidence type="ECO:0000259" key="9">
    <source>
        <dbReference type="PROSITE" id="PS50011"/>
    </source>
</evidence>
<keyword evidence="4" id="KW-0067">ATP-binding</keyword>
<keyword evidence="1" id="KW-0808">Transferase</keyword>
<proteinExistence type="predicted"/>
<dbReference type="PROSITE" id="PS00108">
    <property type="entry name" value="PROTEIN_KINASE_ST"/>
    <property type="match status" value="1"/>
</dbReference>
<keyword evidence="3" id="KW-0418">Kinase</keyword>
<gene>
    <name evidence="11" type="ORF">AACH06_23055</name>
</gene>
<evidence type="ECO:0000313" key="12">
    <source>
        <dbReference type="Proteomes" id="UP001371218"/>
    </source>
</evidence>
<feature type="DNA-binding region" description="OmpR/PhoB-type" evidence="6">
    <location>
        <begin position="5"/>
        <end position="101"/>
    </location>
</feature>
<keyword evidence="7" id="KW-0175">Coiled coil</keyword>
<dbReference type="PANTHER" id="PTHR43289:SF33">
    <property type="entry name" value="SERINE_THREONINE KINASE 31"/>
    <property type="match status" value="1"/>
</dbReference>
<accession>A0ABU9BV20</accession>
<dbReference type="SUPFAM" id="SSF48452">
    <property type="entry name" value="TPR-like"/>
    <property type="match status" value="1"/>
</dbReference>
<dbReference type="PROSITE" id="PS51755">
    <property type="entry name" value="OMPR_PHOB"/>
    <property type="match status" value="1"/>
</dbReference>
<evidence type="ECO:0000256" key="6">
    <source>
        <dbReference type="PROSITE-ProRule" id="PRU01091"/>
    </source>
</evidence>
<dbReference type="SUPFAM" id="SSF56112">
    <property type="entry name" value="Protein kinase-like (PK-like)"/>
    <property type="match status" value="1"/>
</dbReference>
<dbReference type="InterPro" id="IPR036388">
    <property type="entry name" value="WH-like_DNA-bd_sf"/>
</dbReference>
<dbReference type="InterPro" id="IPR016032">
    <property type="entry name" value="Sig_transdc_resp-reg_C-effctor"/>
</dbReference>
<organism evidence="11 12">
    <name type="scientific">Ideonella lacteola</name>
    <dbReference type="NCBI Taxonomy" id="2984193"/>
    <lineage>
        <taxon>Bacteria</taxon>
        <taxon>Pseudomonadati</taxon>
        <taxon>Pseudomonadota</taxon>
        <taxon>Betaproteobacteria</taxon>
        <taxon>Burkholderiales</taxon>
        <taxon>Sphaerotilaceae</taxon>
        <taxon>Ideonella</taxon>
    </lineage>
</organism>
<dbReference type="InterPro" id="IPR001867">
    <property type="entry name" value="OmpR/PhoB-type_DNA-bd"/>
</dbReference>
<dbReference type="Proteomes" id="UP001371218">
    <property type="component" value="Unassembled WGS sequence"/>
</dbReference>
<dbReference type="Gene3D" id="1.25.40.10">
    <property type="entry name" value="Tetratricopeptide repeat domain"/>
    <property type="match status" value="2"/>
</dbReference>
<evidence type="ECO:0000259" key="10">
    <source>
        <dbReference type="PROSITE" id="PS51755"/>
    </source>
</evidence>
<sequence length="897" mass="99306">MESPAYSYRFGTAEFDESRMELRVGCLPIDVEPRALEVLHYLLRHAGEVVTKEELLREVWSGRVTVDKVLSNAINKLRRALGESNSNLIATQARIGYRLDGAVTRTAVGRQPLSRLDLKAGHPVPGRTNFVLHQQLGRTQAHEVWLAEHAKTRELRVYKFALDADHLRSLKREVTLLRVLQEGLADTSHVVEVLDWNFEWPPYFLECRYGGLNLAQWAGRHLQTMEATQRVALFLQIVDVVAAAHSVGVLHKDLKPGNILVSGDATQAHVRLSDFGSGRLLEPERLAQFGITRLGMTVEDAVSPDNSSGTPLYLAPELFAGQSPTVKSDVYALGILLYQLLTGRIGQPMAPGWAKEIDDELLREDLQSATEANPDQRLAHASELSRRLHRLDQRRAELAERRRADETAQQLRESLSRARARRPIVFALFAVLVVGLLVYAWLWRQAEASKLRAQDELRRANALSRFLNEDLIGRSNPLVSAKGPDTTLREVLTVARDRVPARFADQPGTQAAIHGSLAQMFSAIDLFRDAEEQARQALEQAQRDDGATSEATLQAQSVLVRALSRLGRLDDAEHQLRLLEQSTARSSTPAALQRLAAARSTWYIAKGQFGDAAAALRLAIEGIDPGDLDQMASRDTLRLDLITTLSLAGQREQARAEGKRLLEEAQARSGNNELLMALARLAQVRAVGNDHDEAERLLLQAQPVIVAQLGDNHSRHLQLLGELLGVAFRRGDWPRATQYAQQVHERVRSKLGDGHALTYVSLVNWARTLDEAGQAETALQKARTGYERLREMAGPRSPQTHDAAFVLALIELELGHIASAQTLIDELDPSILESGRATGQWPDAINALKGISLAQRGKGMEAKALLDSALEALGRDGGVEKPDRLYLEAAKARKHLK</sequence>
<dbReference type="InterPro" id="IPR000719">
    <property type="entry name" value="Prot_kinase_dom"/>
</dbReference>
<dbReference type="Gene3D" id="1.10.10.10">
    <property type="entry name" value="Winged helix-like DNA-binding domain superfamily/Winged helix DNA-binding domain"/>
    <property type="match status" value="1"/>
</dbReference>